<feature type="domain" description="Multidrug resistance protein MdtA-like barrel-sandwich hybrid" evidence="3">
    <location>
        <begin position="78"/>
        <end position="246"/>
    </location>
</feature>
<protein>
    <submittedName>
        <fullName evidence="5">Efflux RND transporter periplasmic adaptor subunit</fullName>
    </submittedName>
</protein>
<dbReference type="Gene3D" id="2.40.30.170">
    <property type="match status" value="1"/>
</dbReference>
<dbReference type="Pfam" id="PF25917">
    <property type="entry name" value="BSH_RND"/>
    <property type="match status" value="1"/>
</dbReference>
<keyword evidence="6" id="KW-1185">Reference proteome</keyword>
<feature type="coiled-coil region" evidence="2">
    <location>
        <begin position="119"/>
        <end position="146"/>
    </location>
</feature>
<dbReference type="SUPFAM" id="SSF111369">
    <property type="entry name" value="HlyD-like secretion proteins"/>
    <property type="match status" value="1"/>
</dbReference>
<dbReference type="Gene3D" id="2.40.50.100">
    <property type="match status" value="1"/>
</dbReference>
<feature type="coiled-coil region" evidence="2">
    <location>
        <begin position="178"/>
        <end position="219"/>
    </location>
</feature>
<organism evidence="5 6">
    <name type="scientific">Palleronia caenipelagi</name>
    <dbReference type="NCBI Taxonomy" id="2489174"/>
    <lineage>
        <taxon>Bacteria</taxon>
        <taxon>Pseudomonadati</taxon>
        <taxon>Pseudomonadota</taxon>
        <taxon>Alphaproteobacteria</taxon>
        <taxon>Rhodobacterales</taxon>
        <taxon>Roseobacteraceae</taxon>
        <taxon>Palleronia</taxon>
    </lineage>
</organism>
<dbReference type="PANTHER" id="PTHR30469">
    <property type="entry name" value="MULTIDRUG RESISTANCE PROTEIN MDTA"/>
    <property type="match status" value="1"/>
</dbReference>
<proteinExistence type="inferred from homology"/>
<dbReference type="Gene3D" id="2.40.420.20">
    <property type="match status" value="1"/>
</dbReference>
<keyword evidence="2" id="KW-0175">Coiled coil</keyword>
<reference evidence="5 6" key="1">
    <citation type="submission" date="2019-06" db="EMBL/GenBank/DDBJ databases">
        <title>Paenimaribius caenipelagi gen. nov., sp. nov., isolated from a tidal flat.</title>
        <authorList>
            <person name="Yoon J.-H."/>
        </authorList>
    </citation>
    <scope>NUCLEOTIDE SEQUENCE [LARGE SCALE GENOMIC DNA]</scope>
    <source>
        <strain evidence="5 6">JBTF-M29</strain>
    </source>
</reference>
<evidence type="ECO:0000256" key="1">
    <source>
        <dbReference type="ARBA" id="ARBA00009477"/>
    </source>
</evidence>
<evidence type="ECO:0000313" key="5">
    <source>
        <dbReference type="EMBL" id="TRD20801.1"/>
    </source>
</evidence>
<dbReference type="GO" id="GO:0015562">
    <property type="term" value="F:efflux transmembrane transporter activity"/>
    <property type="evidence" value="ECO:0007669"/>
    <property type="project" value="TreeGrafter"/>
</dbReference>
<feature type="domain" description="CusB-like beta-barrel" evidence="4">
    <location>
        <begin position="258"/>
        <end position="325"/>
    </location>
</feature>
<dbReference type="PANTHER" id="PTHR30469:SF29">
    <property type="entry name" value="BLR2860 PROTEIN"/>
    <property type="match status" value="1"/>
</dbReference>
<accession>A0A547Q354</accession>
<dbReference type="NCBIfam" id="TIGR01730">
    <property type="entry name" value="RND_mfp"/>
    <property type="match status" value="1"/>
</dbReference>
<evidence type="ECO:0000259" key="4">
    <source>
        <dbReference type="Pfam" id="PF25954"/>
    </source>
</evidence>
<gene>
    <name evidence="5" type="ORF">FEV53_09245</name>
</gene>
<sequence length="406" mass="42798">MRLVSLITALIVAASLYFFVFERNEVLDFAGAAPAVEEVAAEVEAPEERRGVSVVAVRSVAQPVGSEIILRGRTEAARRVEVRAETTGRVISEPLRKGARVAEGDVLCRIDPGTRASTLAEQKARLAEAEAARPGAEARLIEAKARLIEAEINQNAATKLSDRGFASQTRVASSDAAAESARAAIQAAEGGLQSIEAQVSSARAAVAAAETEIDRLTITAPFGGLLESDTSELGALLQAGGTCAEIIQLDPIKLVGFVPELSVSKVTLGAEASGILSGGREVSGQVTFLSRSADPDTRTFRTEIEIPNPEQRLRDGETVEITISSDGTLAHLLPQSALTLNDMGEMGVRLVTEADEAGFVPVTVLRDTRQGVYLAGLPEQAQVIVVGQEFVSDGVPLEVTLRELPQ</sequence>
<dbReference type="InterPro" id="IPR058625">
    <property type="entry name" value="MdtA-like_BSH"/>
</dbReference>
<evidence type="ECO:0000259" key="3">
    <source>
        <dbReference type="Pfam" id="PF25917"/>
    </source>
</evidence>
<dbReference type="AlphaFoldDB" id="A0A547Q354"/>
<evidence type="ECO:0000256" key="2">
    <source>
        <dbReference type="SAM" id="Coils"/>
    </source>
</evidence>
<dbReference type="Pfam" id="PF25954">
    <property type="entry name" value="Beta-barrel_RND_2"/>
    <property type="match status" value="1"/>
</dbReference>
<dbReference type="RefSeq" id="WP_142834533.1">
    <property type="nucleotide sequence ID" value="NZ_VFSV01000012.1"/>
</dbReference>
<comment type="caution">
    <text evidence="5">The sequence shown here is derived from an EMBL/GenBank/DDBJ whole genome shotgun (WGS) entry which is preliminary data.</text>
</comment>
<evidence type="ECO:0000313" key="6">
    <source>
        <dbReference type="Proteomes" id="UP000318590"/>
    </source>
</evidence>
<dbReference type="OrthoDB" id="9806939at2"/>
<dbReference type="GO" id="GO:1990281">
    <property type="term" value="C:efflux pump complex"/>
    <property type="evidence" value="ECO:0007669"/>
    <property type="project" value="TreeGrafter"/>
</dbReference>
<dbReference type="Gene3D" id="1.10.287.470">
    <property type="entry name" value="Helix hairpin bin"/>
    <property type="match status" value="1"/>
</dbReference>
<dbReference type="InterPro" id="IPR058792">
    <property type="entry name" value="Beta-barrel_RND_2"/>
</dbReference>
<dbReference type="InterPro" id="IPR006143">
    <property type="entry name" value="RND_pump_MFP"/>
</dbReference>
<dbReference type="EMBL" id="VFSV01000012">
    <property type="protein sequence ID" value="TRD20801.1"/>
    <property type="molecule type" value="Genomic_DNA"/>
</dbReference>
<name>A0A547Q354_9RHOB</name>
<comment type="similarity">
    <text evidence="1">Belongs to the membrane fusion protein (MFP) (TC 8.A.1) family.</text>
</comment>
<dbReference type="Proteomes" id="UP000318590">
    <property type="component" value="Unassembled WGS sequence"/>
</dbReference>